<feature type="compositionally biased region" description="Polar residues" evidence="2">
    <location>
        <begin position="92"/>
        <end position="136"/>
    </location>
</feature>
<dbReference type="InParanoid" id="A0A409W7H6"/>
<protein>
    <recommendedName>
        <fullName evidence="5">BZIP domain-containing protein</fullName>
    </recommendedName>
</protein>
<evidence type="ECO:0000256" key="1">
    <source>
        <dbReference type="SAM" id="Coils"/>
    </source>
</evidence>
<keyword evidence="1" id="KW-0175">Coiled coil</keyword>
<name>A0A409W7H6_9AGAR</name>
<dbReference type="AlphaFoldDB" id="A0A409W7H6"/>
<feature type="region of interest" description="Disordered" evidence="2">
    <location>
        <begin position="88"/>
        <end position="219"/>
    </location>
</feature>
<dbReference type="Gene3D" id="1.20.5.170">
    <property type="match status" value="1"/>
</dbReference>
<sequence length="219" mass="24321">MTRGRKKDLTIPPTRSLLQQRDYRARKANYVATLEERCRKAEEENVQLRNELVQLRAHLTNSAVILPETPARLISPWRLQAEASKELMQALTAASPSTSNNAGQRTNHGRETQATSQSSEEIRTVSSHGSNSQTPISFGRKRLFRDDSPPFQPPPRRTSTPLSSPSPVQESECCGGLVDCDRLNSDGVIEDESDEEHGMGGTRIRLSGLRSTSMSEHRG</sequence>
<reference evidence="3 4" key="1">
    <citation type="journal article" date="2018" name="Evol. Lett.">
        <title>Horizontal gene cluster transfer increased hallucinogenic mushroom diversity.</title>
        <authorList>
            <person name="Reynolds H.T."/>
            <person name="Vijayakumar V."/>
            <person name="Gluck-Thaler E."/>
            <person name="Korotkin H.B."/>
            <person name="Matheny P.B."/>
            <person name="Slot J.C."/>
        </authorList>
    </citation>
    <scope>NUCLEOTIDE SEQUENCE [LARGE SCALE GENOMIC DNA]</scope>
    <source>
        <strain evidence="3 4">SRW20</strain>
    </source>
</reference>
<accession>A0A409W7H6</accession>
<organism evidence="3 4">
    <name type="scientific">Gymnopilus dilepis</name>
    <dbReference type="NCBI Taxonomy" id="231916"/>
    <lineage>
        <taxon>Eukaryota</taxon>
        <taxon>Fungi</taxon>
        <taxon>Dikarya</taxon>
        <taxon>Basidiomycota</taxon>
        <taxon>Agaricomycotina</taxon>
        <taxon>Agaricomycetes</taxon>
        <taxon>Agaricomycetidae</taxon>
        <taxon>Agaricales</taxon>
        <taxon>Agaricineae</taxon>
        <taxon>Hymenogastraceae</taxon>
        <taxon>Gymnopilus</taxon>
    </lineage>
</organism>
<feature type="compositionally biased region" description="Polar residues" evidence="2">
    <location>
        <begin position="209"/>
        <end position="219"/>
    </location>
</feature>
<dbReference type="GO" id="GO:0003700">
    <property type="term" value="F:DNA-binding transcription factor activity"/>
    <property type="evidence" value="ECO:0007669"/>
    <property type="project" value="InterPro"/>
</dbReference>
<dbReference type="EMBL" id="NHYE01005336">
    <property type="protein sequence ID" value="PPQ74499.1"/>
    <property type="molecule type" value="Genomic_DNA"/>
</dbReference>
<keyword evidence="4" id="KW-1185">Reference proteome</keyword>
<feature type="compositionally biased region" description="Low complexity" evidence="2">
    <location>
        <begin position="157"/>
        <end position="167"/>
    </location>
</feature>
<gene>
    <name evidence="3" type="ORF">CVT26_007959</name>
</gene>
<dbReference type="Proteomes" id="UP000284706">
    <property type="component" value="Unassembled WGS sequence"/>
</dbReference>
<evidence type="ECO:0000313" key="4">
    <source>
        <dbReference type="Proteomes" id="UP000284706"/>
    </source>
</evidence>
<feature type="coiled-coil region" evidence="1">
    <location>
        <begin position="24"/>
        <end position="58"/>
    </location>
</feature>
<proteinExistence type="predicted"/>
<dbReference type="OrthoDB" id="3365874at2759"/>
<evidence type="ECO:0008006" key="5">
    <source>
        <dbReference type="Google" id="ProtNLM"/>
    </source>
</evidence>
<dbReference type="SUPFAM" id="SSF57959">
    <property type="entry name" value="Leucine zipper domain"/>
    <property type="match status" value="1"/>
</dbReference>
<comment type="caution">
    <text evidence="3">The sequence shown here is derived from an EMBL/GenBank/DDBJ whole genome shotgun (WGS) entry which is preliminary data.</text>
</comment>
<evidence type="ECO:0000256" key="2">
    <source>
        <dbReference type="SAM" id="MobiDB-lite"/>
    </source>
</evidence>
<dbReference type="InterPro" id="IPR046347">
    <property type="entry name" value="bZIP_sf"/>
</dbReference>
<evidence type="ECO:0000313" key="3">
    <source>
        <dbReference type="EMBL" id="PPQ74499.1"/>
    </source>
</evidence>